<dbReference type="AlphaFoldDB" id="A0A1B2HC62"/>
<name>A0A1B2HC62_9PSEU</name>
<organism evidence="2 3">
    <name type="scientific">Lentzea guizhouensis</name>
    <dbReference type="NCBI Taxonomy" id="1586287"/>
    <lineage>
        <taxon>Bacteria</taxon>
        <taxon>Bacillati</taxon>
        <taxon>Actinomycetota</taxon>
        <taxon>Actinomycetes</taxon>
        <taxon>Pseudonocardiales</taxon>
        <taxon>Pseudonocardiaceae</taxon>
        <taxon>Lentzea</taxon>
    </lineage>
</organism>
<keyword evidence="3" id="KW-1185">Reference proteome</keyword>
<protein>
    <submittedName>
        <fullName evidence="2">Uncharacterized protein</fullName>
    </submittedName>
</protein>
<reference evidence="2 3" key="1">
    <citation type="submission" date="2016-07" db="EMBL/GenBank/DDBJ databases">
        <title>Complete genome sequence of the Lentzea guizhouensis DHS C013.</title>
        <authorList>
            <person name="Cao C."/>
        </authorList>
    </citation>
    <scope>NUCLEOTIDE SEQUENCE [LARGE SCALE GENOMIC DNA]</scope>
    <source>
        <strain evidence="2 3">DHS C013</strain>
    </source>
</reference>
<dbReference type="Proteomes" id="UP000093053">
    <property type="component" value="Chromosome"/>
</dbReference>
<accession>A0A1B2HC62</accession>
<feature type="region of interest" description="Disordered" evidence="1">
    <location>
        <begin position="102"/>
        <end position="132"/>
    </location>
</feature>
<gene>
    <name evidence="2" type="ORF">BBK82_03475</name>
</gene>
<dbReference type="EMBL" id="CP016793">
    <property type="protein sequence ID" value="ANZ35276.1"/>
    <property type="molecule type" value="Genomic_DNA"/>
</dbReference>
<proteinExistence type="predicted"/>
<evidence type="ECO:0000313" key="2">
    <source>
        <dbReference type="EMBL" id="ANZ35276.1"/>
    </source>
</evidence>
<evidence type="ECO:0000256" key="1">
    <source>
        <dbReference type="SAM" id="MobiDB-lite"/>
    </source>
</evidence>
<feature type="compositionally biased region" description="Basic and acidic residues" evidence="1">
    <location>
        <begin position="119"/>
        <end position="132"/>
    </location>
</feature>
<sequence>MEAEVDIGNDASSSMVAAQVPIIGTMRYERPGQRLREIPPDRCVRPYKPHDLRGNRLGRMLITWNVCHQLRGYVCLACDRETPQYASWCVGPAPIPLLPGEPAALGVQPPPPACGHPVLDAHPHEPADAETR</sequence>
<dbReference type="KEGG" id="led:BBK82_03475"/>
<evidence type="ECO:0000313" key="3">
    <source>
        <dbReference type="Proteomes" id="UP000093053"/>
    </source>
</evidence>
<dbReference type="STRING" id="1586287.BBK82_03475"/>